<dbReference type="PANTHER" id="PTHR43047">
    <property type="entry name" value="TWO-COMPONENT HISTIDINE PROTEIN KINASE"/>
    <property type="match status" value="1"/>
</dbReference>
<reference evidence="9" key="2">
    <citation type="submission" date="2023-01" db="EMBL/GenBank/DDBJ databases">
        <authorList>
            <person name="Sun Q."/>
            <person name="Evtushenko L."/>
        </authorList>
    </citation>
    <scope>NUCLEOTIDE SEQUENCE</scope>
    <source>
        <strain evidence="9">VKM B-2347</strain>
    </source>
</reference>
<evidence type="ECO:0000259" key="7">
    <source>
        <dbReference type="PROSITE" id="PS50109"/>
    </source>
</evidence>
<dbReference type="SMART" id="SM00387">
    <property type="entry name" value="HATPase_c"/>
    <property type="match status" value="1"/>
</dbReference>
<dbReference type="InterPro" id="IPR036097">
    <property type="entry name" value="HisK_dim/P_sf"/>
</dbReference>
<reference evidence="9" key="1">
    <citation type="journal article" date="2014" name="Int. J. Syst. Evol. Microbiol.">
        <title>Complete genome sequence of Corynebacterium casei LMG S-19264T (=DSM 44701T), isolated from a smear-ripened cheese.</title>
        <authorList>
            <consortium name="US DOE Joint Genome Institute (JGI-PGF)"/>
            <person name="Walter F."/>
            <person name="Albersmeier A."/>
            <person name="Kalinowski J."/>
            <person name="Ruckert C."/>
        </authorList>
    </citation>
    <scope>NUCLEOTIDE SEQUENCE</scope>
    <source>
        <strain evidence="9">VKM B-2347</strain>
    </source>
</reference>
<dbReference type="FunFam" id="3.30.565.10:FF:000049">
    <property type="entry name" value="Two-component sensor histidine kinase"/>
    <property type="match status" value="1"/>
</dbReference>
<dbReference type="Pfam" id="PF02518">
    <property type="entry name" value="HATPase_c"/>
    <property type="match status" value="1"/>
</dbReference>
<dbReference type="SMART" id="SM00388">
    <property type="entry name" value="HisKA"/>
    <property type="match status" value="1"/>
</dbReference>
<comment type="catalytic activity">
    <reaction evidence="1">
        <text>ATP + protein L-histidine = ADP + protein N-phospho-L-histidine.</text>
        <dbReference type="EC" id="2.7.13.3"/>
    </reaction>
</comment>
<dbReference type="GO" id="GO:0000155">
    <property type="term" value="F:phosphorelay sensor kinase activity"/>
    <property type="evidence" value="ECO:0007669"/>
    <property type="project" value="InterPro"/>
</dbReference>
<dbReference type="Proteomes" id="UP001143372">
    <property type="component" value="Unassembled WGS sequence"/>
</dbReference>
<dbReference type="PANTHER" id="PTHR43047:SF9">
    <property type="entry name" value="HISTIDINE KINASE"/>
    <property type="match status" value="1"/>
</dbReference>
<feature type="domain" description="Histidine kinase" evidence="7">
    <location>
        <begin position="280"/>
        <end position="493"/>
    </location>
</feature>
<dbReference type="PROSITE" id="PS50109">
    <property type="entry name" value="HIS_KIN"/>
    <property type="match status" value="1"/>
</dbReference>
<dbReference type="InterPro" id="IPR004358">
    <property type="entry name" value="Sig_transdc_His_kin-like_C"/>
</dbReference>
<name>A0A9W6J3W7_9HYPH</name>
<keyword evidence="5" id="KW-0418">Kinase</keyword>
<feature type="modified residue" description="4-aspartylphosphate" evidence="6">
    <location>
        <position position="568"/>
    </location>
</feature>
<evidence type="ECO:0000256" key="5">
    <source>
        <dbReference type="ARBA" id="ARBA00022777"/>
    </source>
</evidence>
<keyword evidence="3 6" id="KW-0597">Phosphoprotein</keyword>
<dbReference type="CDD" id="cd00156">
    <property type="entry name" value="REC"/>
    <property type="match status" value="1"/>
</dbReference>
<evidence type="ECO:0000256" key="3">
    <source>
        <dbReference type="ARBA" id="ARBA00022553"/>
    </source>
</evidence>
<dbReference type="Pfam" id="PF00072">
    <property type="entry name" value="Response_reg"/>
    <property type="match status" value="1"/>
</dbReference>
<evidence type="ECO:0000313" key="9">
    <source>
        <dbReference type="EMBL" id="GLK69306.1"/>
    </source>
</evidence>
<comment type="caution">
    <text evidence="9">The sequence shown here is derived from an EMBL/GenBank/DDBJ whole genome shotgun (WGS) entry which is preliminary data.</text>
</comment>
<evidence type="ECO:0000256" key="4">
    <source>
        <dbReference type="ARBA" id="ARBA00022679"/>
    </source>
</evidence>
<sequence>MTTTDLRPAPAPRPGPGADVALLCETLNCVAYAFALTESGLSLEWVVGSISGAAPLPLRSLLAGEQGSQSAQVQAHLNKLIAGNASQIDLVCRCEQTAALRVRDSAQPEFDKHGRVARILGTVRDIAGELWARQDNALDVWRHRIAEHLDVGLACWDVDEKLVLVNRSFGGLHPSLATFVRPGVSARSLISAVAHSGEIVIEGRRREWIAETLDDLRSERAREHALADGRWLEVTPVRFAEGMILRVQDISSQKGGERALRLAKEVAETANLKKSRFLRAANHDLRQPLATLKILIYSSFDVAEEAKRHDLLHSMDVTVGIMDEILGSLLQIGQLDAGRIATRVVHFQMAQVLERLKIEFSPQAEAKGLAFRVAASHVTVESDRVLLERILSNFIANAIRFTETGAILIGARRRGSHLDIQVWDTGCGIAEDQLTLIFEEFHQVADQPSHRQRGLGLGLNIAYRLADLLEHEIDVRSTVGRGSMFSVSVPIGNVWQSDLGEPEISERIGGEFLDVKVLVIEDNELLRRTVCLMLDRWGVKVTEASDGETALSRFADGTEPRPDLVLVDYRLPNGRAGTEVMADLRGLFGQDLPGIVATADTDPALIARIRSEGLPVLIKPINPARLRSAMHHLLFEQRREPVRTGEA</sequence>
<dbReference type="PRINTS" id="PR00344">
    <property type="entry name" value="BCTRLSENSOR"/>
</dbReference>
<dbReference type="Gene3D" id="3.30.565.10">
    <property type="entry name" value="Histidine kinase-like ATPase, C-terminal domain"/>
    <property type="match status" value="1"/>
</dbReference>
<dbReference type="SUPFAM" id="SSF55874">
    <property type="entry name" value="ATPase domain of HSP90 chaperone/DNA topoisomerase II/histidine kinase"/>
    <property type="match status" value="1"/>
</dbReference>
<evidence type="ECO:0000313" key="10">
    <source>
        <dbReference type="Proteomes" id="UP001143372"/>
    </source>
</evidence>
<evidence type="ECO:0000256" key="2">
    <source>
        <dbReference type="ARBA" id="ARBA00012438"/>
    </source>
</evidence>
<dbReference type="SMART" id="SM00448">
    <property type="entry name" value="REC"/>
    <property type="match status" value="1"/>
</dbReference>
<keyword evidence="10" id="KW-1185">Reference proteome</keyword>
<keyword evidence="4" id="KW-0808">Transferase</keyword>
<dbReference type="InterPro" id="IPR003661">
    <property type="entry name" value="HisK_dim/P_dom"/>
</dbReference>
<dbReference type="InterPro" id="IPR011006">
    <property type="entry name" value="CheY-like_superfamily"/>
</dbReference>
<dbReference type="InterPro" id="IPR005467">
    <property type="entry name" value="His_kinase_dom"/>
</dbReference>
<dbReference type="AlphaFoldDB" id="A0A9W6J3W7"/>
<dbReference type="EC" id="2.7.13.3" evidence="2"/>
<dbReference type="Pfam" id="PF12860">
    <property type="entry name" value="PAS_7"/>
    <property type="match status" value="1"/>
</dbReference>
<evidence type="ECO:0000256" key="6">
    <source>
        <dbReference type="PROSITE-ProRule" id="PRU00169"/>
    </source>
</evidence>
<dbReference type="Gene3D" id="3.40.50.2300">
    <property type="match status" value="1"/>
</dbReference>
<dbReference type="InterPro" id="IPR003594">
    <property type="entry name" value="HATPase_dom"/>
</dbReference>
<protein>
    <recommendedName>
        <fullName evidence="2">histidine kinase</fullName>
        <ecNumber evidence="2">2.7.13.3</ecNumber>
    </recommendedName>
</protein>
<evidence type="ECO:0000259" key="8">
    <source>
        <dbReference type="PROSITE" id="PS50110"/>
    </source>
</evidence>
<dbReference type="GO" id="GO:0009927">
    <property type="term" value="F:histidine phosphotransfer kinase activity"/>
    <property type="evidence" value="ECO:0007669"/>
    <property type="project" value="TreeGrafter"/>
</dbReference>
<dbReference type="PROSITE" id="PS50110">
    <property type="entry name" value="RESPONSE_REGULATORY"/>
    <property type="match status" value="1"/>
</dbReference>
<dbReference type="RefSeq" id="WP_271169533.1">
    <property type="nucleotide sequence ID" value="NZ_BSFI01000021.1"/>
</dbReference>
<organism evidence="9 10">
    <name type="scientific">Hansschlegelia plantiphila</name>
    <dbReference type="NCBI Taxonomy" id="374655"/>
    <lineage>
        <taxon>Bacteria</taxon>
        <taxon>Pseudomonadati</taxon>
        <taxon>Pseudomonadota</taxon>
        <taxon>Alphaproteobacteria</taxon>
        <taxon>Hyphomicrobiales</taxon>
        <taxon>Methylopilaceae</taxon>
        <taxon>Hansschlegelia</taxon>
    </lineage>
</organism>
<feature type="domain" description="Response regulatory" evidence="8">
    <location>
        <begin position="516"/>
        <end position="634"/>
    </location>
</feature>
<evidence type="ECO:0000256" key="1">
    <source>
        <dbReference type="ARBA" id="ARBA00000085"/>
    </source>
</evidence>
<dbReference type="Gene3D" id="1.10.287.130">
    <property type="match status" value="1"/>
</dbReference>
<dbReference type="InterPro" id="IPR036890">
    <property type="entry name" value="HATPase_C_sf"/>
</dbReference>
<proteinExistence type="predicted"/>
<dbReference type="SUPFAM" id="SSF52172">
    <property type="entry name" value="CheY-like"/>
    <property type="match status" value="1"/>
</dbReference>
<dbReference type="InterPro" id="IPR001789">
    <property type="entry name" value="Sig_transdc_resp-reg_receiver"/>
</dbReference>
<accession>A0A9W6J3W7</accession>
<dbReference type="EMBL" id="BSFI01000021">
    <property type="protein sequence ID" value="GLK69306.1"/>
    <property type="molecule type" value="Genomic_DNA"/>
</dbReference>
<dbReference type="GO" id="GO:0005886">
    <property type="term" value="C:plasma membrane"/>
    <property type="evidence" value="ECO:0007669"/>
    <property type="project" value="TreeGrafter"/>
</dbReference>
<gene>
    <name evidence="9" type="ORF">GCM10008179_29440</name>
</gene>
<dbReference type="SUPFAM" id="SSF47384">
    <property type="entry name" value="Homodimeric domain of signal transducing histidine kinase"/>
    <property type="match status" value="1"/>
</dbReference>